<evidence type="ECO:0000256" key="3">
    <source>
        <dbReference type="ARBA" id="ARBA00023274"/>
    </source>
</evidence>
<dbReference type="GO" id="GO:0006412">
    <property type="term" value="P:translation"/>
    <property type="evidence" value="ECO:0007669"/>
    <property type="project" value="InterPro"/>
</dbReference>
<dbReference type="InterPro" id="IPR012677">
    <property type="entry name" value="Nucleotide-bd_a/b_plait_sf"/>
</dbReference>
<dbReference type="InterPro" id="IPR005633">
    <property type="entry name" value="Ribosomal_uL23_N"/>
</dbReference>
<protein>
    <submittedName>
        <fullName evidence="5">Nucleotide-binding, alpha-beta plait containing protein</fullName>
    </submittedName>
</protein>
<feature type="domain" description="Large ribosomal subunit protein uL23 N-terminal" evidence="4">
    <location>
        <begin position="11"/>
        <end position="45"/>
    </location>
</feature>
<reference evidence="6" key="1">
    <citation type="journal article" date="2013" name="Nat. Biotechnol.">
        <title>Chinese hamster genome sequenced from sorted chromosomes.</title>
        <authorList>
            <person name="Brinkrolf K."/>
            <person name="Rupp O."/>
            <person name="Laux H."/>
            <person name="Kollin F."/>
            <person name="Ernst W."/>
            <person name="Linke B."/>
            <person name="Kofler R."/>
            <person name="Romand S."/>
            <person name="Hesse F."/>
            <person name="Budach W.E."/>
            <person name="Galosy S."/>
            <person name="Muller D."/>
            <person name="Noll T."/>
            <person name="Wienberg J."/>
            <person name="Jostock T."/>
            <person name="Leonard M."/>
            <person name="Grillari J."/>
            <person name="Tauch A."/>
            <person name="Goesmann A."/>
            <person name="Helk B."/>
            <person name="Mott J.E."/>
            <person name="Puhler A."/>
            <person name="Borth N."/>
        </authorList>
    </citation>
    <scope>NUCLEOTIDE SEQUENCE [LARGE SCALE GENOMIC DNA]</scope>
    <source>
        <strain evidence="6">17A/GY</strain>
    </source>
</reference>
<dbReference type="GO" id="GO:0044391">
    <property type="term" value="C:ribosomal subunit"/>
    <property type="evidence" value="ECO:0007669"/>
    <property type="project" value="UniProtKB-ARBA"/>
</dbReference>
<accession>A0A061I6K5</accession>
<keyword evidence="2" id="KW-0689">Ribosomal protein</keyword>
<gene>
    <name evidence="5" type="ORF">H671_4g12843</name>
</gene>
<dbReference type="GO" id="GO:0022626">
    <property type="term" value="C:cytosolic ribosome"/>
    <property type="evidence" value="ECO:0007669"/>
    <property type="project" value="UniProtKB-ARBA"/>
</dbReference>
<dbReference type="Proteomes" id="UP000030759">
    <property type="component" value="Unassembled WGS sequence"/>
</dbReference>
<evidence type="ECO:0000259" key="4">
    <source>
        <dbReference type="Pfam" id="PF03939"/>
    </source>
</evidence>
<dbReference type="Gene3D" id="3.30.70.330">
    <property type="match status" value="1"/>
</dbReference>
<comment type="similarity">
    <text evidence="1">Belongs to the universal ribosomal protein uL23 family.</text>
</comment>
<dbReference type="PANTHER" id="PTHR11620">
    <property type="entry name" value="60S RIBOSOMAL PROTEIN L23A"/>
    <property type="match status" value="1"/>
</dbReference>
<evidence type="ECO:0000313" key="6">
    <source>
        <dbReference type="Proteomes" id="UP000030759"/>
    </source>
</evidence>
<dbReference type="EMBL" id="KE675543">
    <property type="protein sequence ID" value="ERE75196.1"/>
    <property type="molecule type" value="Genomic_DNA"/>
</dbReference>
<dbReference type="InterPro" id="IPR013025">
    <property type="entry name" value="Ribosomal_uL23-like"/>
</dbReference>
<dbReference type="SUPFAM" id="SSF54189">
    <property type="entry name" value="Ribosomal proteins S24e, L23 and L15e"/>
    <property type="match status" value="1"/>
</dbReference>
<organism evidence="5 6">
    <name type="scientific">Cricetulus griseus</name>
    <name type="common">Chinese hamster</name>
    <name type="synonym">Cricetulus barabensis griseus</name>
    <dbReference type="NCBI Taxonomy" id="10029"/>
    <lineage>
        <taxon>Eukaryota</taxon>
        <taxon>Metazoa</taxon>
        <taxon>Chordata</taxon>
        <taxon>Craniata</taxon>
        <taxon>Vertebrata</taxon>
        <taxon>Euteleostomi</taxon>
        <taxon>Mammalia</taxon>
        <taxon>Eutheria</taxon>
        <taxon>Euarchontoglires</taxon>
        <taxon>Glires</taxon>
        <taxon>Rodentia</taxon>
        <taxon>Myomorpha</taxon>
        <taxon>Muroidea</taxon>
        <taxon>Cricetidae</taxon>
        <taxon>Cricetinae</taxon>
        <taxon>Cricetulus</taxon>
    </lineage>
</organism>
<dbReference type="InterPro" id="IPR012678">
    <property type="entry name" value="Ribosomal_uL23/eL15/eS24_sf"/>
</dbReference>
<evidence type="ECO:0000313" key="5">
    <source>
        <dbReference type="EMBL" id="ERE75196.1"/>
    </source>
</evidence>
<dbReference type="AlphaFoldDB" id="A0A061I6K5"/>
<evidence type="ECO:0000256" key="1">
    <source>
        <dbReference type="ARBA" id="ARBA00006700"/>
    </source>
</evidence>
<proteinExistence type="inferred from homology"/>
<dbReference type="Pfam" id="PF03939">
    <property type="entry name" value="Ribosomal_L23eN"/>
    <property type="match status" value="1"/>
</dbReference>
<evidence type="ECO:0000256" key="2">
    <source>
        <dbReference type="ARBA" id="ARBA00022980"/>
    </source>
</evidence>
<dbReference type="GO" id="GO:0003735">
    <property type="term" value="F:structural constituent of ribosome"/>
    <property type="evidence" value="ECO:0007669"/>
    <property type="project" value="InterPro"/>
</dbReference>
<keyword evidence="3" id="KW-0687">Ribonucleoprotein</keyword>
<name>A0A061I6K5_CRIGR</name>
<sequence length="111" mass="12449">MEVSVSLKTKAKAKALKAKMEVLKVVHNYKRRVHLSPTFLQPKILLFPLTTESTMKKTEDSSTHMFVVDIKAVKKPCDIDVAKVNALMRSDGEKKAYDYDALDVANKIGVI</sequence>